<evidence type="ECO:0000313" key="2">
    <source>
        <dbReference type="EMBL" id="PWR18476.1"/>
    </source>
</evidence>
<sequence length="213" mass="22678">MRRTALATALVAAFGAVPALADPLPLPRVDYAITYNMQPGGQVMNMAHHAGIMRVDMTEQGQAMTGLMNLHTNKMTVLMSAPMKMAFEMNMNDPMPGMAGPAAGISPQQMMTEGDVTLTPIGTKTIAGHSCTYYDAVGTLGKDRAESKVCLTSDNVLLYSEAVDQGQTYILTATHVALGPQDPSQFRVPPGTQVMPMQMMMQGMGGLPGLNLQ</sequence>
<comment type="caution">
    <text evidence="2">The sequence shown here is derived from an EMBL/GenBank/DDBJ whole genome shotgun (WGS) entry which is preliminary data.</text>
</comment>
<proteinExistence type="predicted"/>
<evidence type="ECO:0000256" key="1">
    <source>
        <dbReference type="SAM" id="SignalP"/>
    </source>
</evidence>
<accession>A0A317DX95</accession>
<gene>
    <name evidence="2" type="ORF">DKG74_18820</name>
</gene>
<name>A0A317DX95_9PROT</name>
<dbReference type="OrthoDB" id="7268862at2"/>
<dbReference type="Proteomes" id="UP000245461">
    <property type="component" value="Unassembled WGS sequence"/>
</dbReference>
<reference evidence="2 3" key="1">
    <citation type="submission" date="2018-05" db="EMBL/GenBank/DDBJ databases">
        <title>Zavarzinia sp. HR-AS.</title>
        <authorList>
            <person name="Lee Y."/>
            <person name="Jeon C.O."/>
        </authorList>
    </citation>
    <scope>NUCLEOTIDE SEQUENCE [LARGE SCALE GENOMIC DNA]</scope>
    <source>
        <strain evidence="2 3">HR-AS</strain>
    </source>
</reference>
<organism evidence="2 3">
    <name type="scientific">Zavarzinia aquatilis</name>
    <dbReference type="NCBI Taxonomy" id="2211142"/>
    <lineage>
        <taxon>Bacteria</taxon>
        <taxon>Pseudomonadati</taxon>
        <taxon>Pseudomonadota</taxon>
        <taxon>Alphaproteobacteria</taxon>
        <taxon>Rhodospirillales</taxon>
        <taxon>Zavarziniaceae</taxon>
        <taxon>Zavarzinia</taxon>
    </lineage>
</organism>
<keyword evidence="1" id="KW-0732">Signal</keyword>
<feature type="chain" id="PRO_5016455019" description="DUF4412 domain-containing protein" evidence="1">
    <location>
        <begin position="22"/>
        <end position="213"/>
    </location>
</feature>
<evidence type="ECO:0000313" key="3">
    <source>
        <dbReference type="Proteomes" id="UP000245461"/>
    </source>
</evidence>
<dbReference type="AlphaFoldDB" id="A0A317DX95"/>
<keyword evidence="3" id="KW-1185">Reference proteome</keyword>
<protein>
    <recommendedName>
        <fullName evidence="4">DUF4412 domain-containing protein</fullName>
    </recommendedName>
</protein>
<feature type="signal peptide" evidence="1">
    <location>
        <begin position="1"/>
        <end position="21"/>
    </location>
</feature>
<evidence type="ECO:0008006" key="4">
    <source>
        <dbReference type="Google" id="ProtNLM"/>
    </source>
</evidence>
<dbReference type="EMBL" id="QGLE01000014">
    <property type="protein sequence ID" value="PWR18476.1"/>
    <property type="molecule type" value="Genomic_DNA"/>
</dbReference>
<dbReference type="RefSeq" id="WP_109907724.1">
    <property type="nucleotide sequence ID" value="NZ_QGLE01000014.1"/>
</dbReference>